<accession>A0A7Z0N8M7</accession>
<keyword evidence="3" id="KW-0378">Hydrolase</keyword>
<dbReference type="InterPro" id="IPR029058">
    <property type="entry name" value="AB_hydrolase_fold"/>
</dbReference>
<name>A0A7Z0N8M7_9GAMM</name>
<evidence type="ECO:0000313" key="4">
    <source>
        <dbReference type="Proteomes" id="UP000520876"/>
    </source>
</evidence>
<dbReference type="InterPro" id="IPR051340">
    <property type="entry name" value="Haloalkane_dehalogenase"/>
</dbReference>
<dbReference type="PANTHER" id="PTHR42977">
    <property type="entry name" value="HYDROLASE-RELATED"/>
    <property type="match status" value="1"/>
</dbReference>
<dbReference type="SUPFAM" id="SSF53474">
    <property type="entry name" value="alpha/beta-Hydrolases"/>
    <property type="match status" value="1"/>
</dbReference>
<evidence type="ECO:0000256" key="1">
    <source>
        <dbReference type="SAM" id="MobiDB-lite"/>
    </source>
</evidence>
<dbReference type="PRINTS" id="PR00412">
    <property type="entry name" value="EPOXHYDRLASE"/>
</dbReference>
<protein>
    <submittedName>
        <fullName evidence="3">Alpha/beta fold hydrolase</fullName>
    </submittedName>
</protein>
<reference evidence="3 4" key="1">
    <citation type="submission" date="2020-07" db="EMBL/GenBank/DDBJ databases">
        <title>Halomonas sp. QX-2 draft genome sequence.</title>
        <authorList>
            <person name="Qiu X."/>
        </authorList>
    </citation>
    <scope>NUCLEOTIDE SEQUENCE [LARGE SCALE GENOMIC DNA]</scope>
    <source>
        <strain evidence="3 4">QX-2</strain>
    </source>
</reference>
<dbReference type="EMBL" id="JACCGK010000012">
    <property type="protein sequence ID" value="NYT73652.1"/>
    <property type="molecule type" value="Genomic_DNA"/>
</dbReference>
<proteinExistence type="predicted"/>
<dbReference type="InterPro" id="IPR000073">
    <property type="entry name" value="AB_hydrolase_1"/>
</dbReference>
<dbReference type="RefSeq" id="WP_180093329.1">
    <property type="nucleotide sequence ID" value="NZ_JACCGK010000012.1"/>
</dbReference>
<dbReference type="InterPro" id="IPR000639">
    <property type="entry name" value="Epox_hydrolase-like"/>
</dbReference>
<dbReference type="AlphaFoldDB" id="A0A7Z0N8M7"/>
<organism evidence="3 4">
    <name type="scientific">Vreelandella sedimenti</name>
    <dbReference type="NCBI Taxonomy" id="2729618"/>
    <lineage>
        <taxon>Bacteria</taxon>
        <taxon>Pseudomonadati</taxon>
        <taxon>Pseudomonadota</taxon>
        <taxon>Gammaproteobacteria</taxon>
        <taxon>Oceanospirillales</taxon>
        <taxon>Halomonadaceae</taxon>
        <taxon>Vreelandella</taxon>
    </lineage>
</organism>
<dbReference type="GO" id="GO:0004301">
    <property type="term" value="F:epoxide hydrolase activity"/>
    <property type="evidence" value="ECO:0007669"/>
    <property type="project" value="TreeGrafter"/>
</dbReference>
<feature type="region of interest" description="Disordered" evidence="1">
    <location>
        <begin position="1"/>
        <end position="24"/>
    </location>
</feature>
<dbReference type="Gene3D" id="3.40.50.1820">
    <property type="entry name" value="alpha/beta hydrolase"/>
    <property type="match status" value="1"/>
</dbReference>
<dbReference type="Proteomes" id="UP000520876">
    <property type="component" value="Unassembled WGS sequence"/>
</dbReference>
<comment type="caution">
    <text evidence="3">The sequence shown here is derived from an EMBL/GenBank/DDBJ whole genome shotgun (WGS) entry which is preliminary data.</text>
</comment>
<dbReference type="PANTHER" id="PTHR42977:SF1">
    <property type="entry name" value="BLR6576 PROTEIN"/>
    <property type="match status" value="1"/>
</dbReference>
<gene>
    <name evidence="3" type="ORF">HZU72_14625</name>
</gene>
<evidence type="ECO:0000259" key="2">
    <source>
        <dbReference type="Pfam" id="PF00561"/>
    </source>
</evidence>
<sequence length="315" mass="34928">MTSENTSVSATSQEAPATSAEQSSGSTTWQVHYRFEKVGDVEVFYREAGDPATPTLLLLHGFAASSYMWRDVIEALADGYHVVAPDLPAFGFTQSPARGEYEHTFANLTKTIDRFTEQLKLDRYAIAVHDYGAPVGWRLAVAHPSKITAIISQNGNAYEEGLSKGWEPIRTYWNTPSQGNRDALSDFPTPASIKWQYVEGVSDTSAVAPDAYTLEGAQISQPGMADIQLDLLLDYATNVAKYPEFQAYFREHQPPLLAVWGKHDPFFLPPGAEAWKRDIPQADIRFYDTGHFALETHGSVIIPAIREFLDGHLKA</sequence>
<feature type="domain" description="AB hydrolase-1" evidence="2">
    <location>
        <begin position="54"/>
        <end position="297"/>
    </location>
</feature>
<evidence type="ECO:0000313" key="3">
    <source>
        <dbReference type="EMBL" id="NYT73652.1"/>
    </source>
</evidence>
<dbReference type="Pfam" id="PF00561">
    <property type="entry name" value="Abhydrolase_1"/>
    <property type="match status" value="1"/>
</dbReference>
<keyword evidence="4" id="KW-1185">Reference proteome</keyword>